<evidence type="ECO:0000313" key="3">
    <source>
        <dbReference type="EMBL" id="KAF9814499.1"/>
    </source>
</evidence>
<feature type="region of interest" description="Disordered" evidence="2">
    <location>
        <begin position="84"/>
        <end position="359"/>
    </location>
</feature>
<feature type="compositionally biased region" description="Basic and acidic residues" evidence="2">
    <location>
        <begin position="290"/>
        <end position="312"/>
    </location>
</feature>
<evidence type="ECO:0000313" key="4">
    <source>
        <dbReference type="Proteomes" id="UP000639403"/>
    </source>
</evidence>
<feature type="coiled-coil region" evidence="1">
    <location>
        <begin position="529"/>
        <end position="570"/>
    </location>
</feature>
<feature type="region of interest" description="Disordered" evidence="2">
    <location>
        <begin position="393"/>
        <end position="437"/>
    </location>
</feature>
<evidence type="ECO:0008006" key="5">
    <source>
        <dbReference type="Google" id="ProtNLM"/>
    </source>
</evidence>
<name>A0A8H7U2N2_9APHY</name>
<evidence type="ECO:0000256" key="2">
    <source>
        <dbReference type="SAM" id="MobiDB-lite"/>
    </source>
</evidence>
<sequence>MSHRSDSESAVEASLQVPDYNTQFIPQEDDEETLWDVIEILAERANRYQVKWAGTDPATGKPWAPSWVPKHDCTDQLIHDWKVKQAKKKKDAATRKSKSRASTTSSRDSKPSASTAGDSTAWRTTSHASSSTKLPASTSNASHVSSSRKRKASSSHGAVSKRRKVPHESSEEDDLLAVPAPTGKRRKVAVEVMLSAAKGKGKQNVPDDHSLYEVRSTSSPVVPSPPRQVTKIGPSKRSKPSVIVSSESDNDLGRPTASNETAASAHKSKPRNDSGTNSTTRPAPASPRVAIRDQTVEGIASRRDKTLVDSRTTKTATKVMRPIPVVSPSVFHPHLPEPDPPLSSIEQFSSPEKGGVHATSMAIRRAEKRLKEKGKGRQVASKWDDETLQLRGQQLADEAASSRHSSSRSPPLDEDNDWLFEMPSNPGSPQNADEDVLIGPSPIPSSPRGTSISVDPVAQEVVDAFINFGDEPEDGWGLATLEEQAMTLGPDLSAARRKAGPLQQLRGSRFEVRVLLISFQEHSVTPIQLKDLQDTLEMKTIEVSTLEQKVSLLQLQVTRLETESSELKERHALSVSELEVKSQAVLHADMRYDSLEEKFTAFRLEHERGKVEMEQAMEAQQEALRRLQSQKEDAEKEREIFREYYGKASAHASEVATERNELERQLKLTMGQLKEGLPMLKGMYEERIRRLEAELEKWKTLCKVLTDKDERTNDDVRRRAALALTLQEENTRLKEEWQELRHAASKMDDDLRSLAERTSQHTAATLKDAQSQEEHEPESSMNVEQPELSAASDLSSQELGSAHTPVTSQQLLHSVDSKQHYTADEPAGAHFFVCQHVSGTAMCYARFGTSEEVVRHAFESHYPELREIENSV</sequence>
<dbReference type="Proteomes" id="UP000639403">
    <property type="component" value="Unassembled WGS sequence"/>
</dbReference>
<reference evidence="3" key="1">
    <citation type="submission" date="2020-11" db="EMBL/GenBank/DDBJ databases">
        <authorList>
            <person name="Koelle M."/>
            <person name="Horta M.A.C."/>
            <person name="Nowrousian M."/>
            <person name="Ohm R.A."/>
            <person name="Benz P."/>
            <person name="Pilgard A."/>
        </authorList>
    </citation>
    <scope>NUCLEOTIDE SEQUENCE</scope>
    <source>
        <strain evidence="3">FPRL280</strain>
    </source>
</reference>
<keyword evidence="1" id="KW-0175">Coiled coil</keyword>
<dbReference type="AlphaFoldDB" id="A0A8H7U2N2"/>
<feature type="compositionally biased region" description="Polar residues" evidence="2">
    <location>
        <begin position="111"/>
        <end position="136"/>
    </location>
</feature>
<feature type="region of interest" description="Disordered" evidence="2">
    <location>
        <begin position="762"/>
        <end position="807"/>
    </location>
</feature>
<proteinExistence type="predicted"/>
<feature type="compositionally biased region" description="Basic residues" evidence="2">
    <location>
        <begin position="84"/>
        <end position="99"/>
    </location>
</feature>
<gene>
    <name evidence="3" type="ORF">IEO21_05050</name>
</gene>
<reference evidence="3" key="2">
    <citation type="journal article" name="Front. Microbiol.">
        <title>Degradative Capacity of Two Strains of Rhodonia placenta: From Phenotype to Genotype.</title>
        <authorList>
            <person name="Kolle M."/>
            <person name="Horta M.A.C."/>
            <person name="Nowrousian M."/>
            <person name="Ohm R.A."/>
            <person name="Benz J.P."/>
            <person name="Pilgard A."/>
        </authorList>
    </citation>
    <scope>NUCLEOTIDE SEQUENCE</scope>
    <source>
        <strain evidence="3">FPRL280</strain>
    </source>
</reference>
<accession>A0A8H7U2N2</accession>
<comment type="caution">
    <text evidence="3">The sequence shown here is derived from an EMBL/GenBank/DDBJ whole genome shotgun (WGS) entry which is preliminary data.</text>
</comment>
<evidence type="ECO:0000256" key="1">
    <source>
        <dbReference type="SAM" id="Coils"/>
    </source>
</evidence>
<feature type="coiled-coil region" evidence="1">
    <location>
        <begin position="681"/>
        <end position="743"/>
    </location>
</feature>
<feature type="coiled-coil region" evidence="1">
    <location>
        <begin position="610"/>
        <end position="644"/>
    </location>
</feature>
<dbReference type="EMBL" id="JADOXO010000085">
    <property type="protein sequence ID" value="KAF9814499.1"/>
    <property type="molecule type" value="Genomic_DNA"/>
</dbReference>
<feature type="compositionally biased region" description="Polar residues" evidence="2">
    <location>
        <begin position="792"/>
        <end position="807"/>
    </location>
</feature>
<protein>
    <recommendedName>
        <fullName evidence="5">Chromo domain-containing protein</fullName>
    </recommendedName>
</protein>
<organism evidence="3 4">
    <name type="scientific">Rhodonia placenta</name>
    <dbReference type="NCBI Taxonomy" id="104341"/>
    <lineage>
        <taxon>Eukaryota</taxon>
        <taxon>Fungi</taxon>
        <taxon>Dikarya</taxon>
        <taxon>Basidiomycota</taxon>
        <taxon>Agaricomycotina</taxon>
        <taxon>Agaricomycetes</taxon>
        <taxon>Polyporales</taxon>
        <taxon>Adustoporiaceae</taxon>
        <taxon>Rhodonia</taxon>
    </lineage>
</organism>
<feature type="compositionally biased region" description="Basic residues" evidence="2">
    <location>
        <begin position="146"/>
        <end position="165"/>
    </location>
</feature>
<feature type="region of interest" description="Disordered" evidence="2">
    <location>
        <begin position="1"/>
        <end position="28"/>
    </location>
</feature>